<feature type="transmembrane region" description="Helical" evidence="6">
    <location>
        <begin position="250"/>
        <end position="270"/>
    </location>
</feature>
<comment type="caution">
    <text evidence="8">The sequence shown here is derived from an EMBL/GenBank/DDBJ whole genome shotgun (WGS) entry which is preliminary data.</text>
</comment>
<keyword evidence="4 6" id="KW-1133">Transmembrane helix</keyword>
<protein>
    <recommendedName>
        <fullName evidence="7">Type II secretion system protein GspF domain-containing protein</fullName>
    </recommendedName>
</protein>
<feature type="transmembrane region" description="Helical" evidence="6">
    <location>
        <begin position="79"/>
        <end position="96"/>
    </location>
</feature>
<evidence type="ECO:0000259" key="7">
    <source>
        <dbReference type="Pfam" id="PF00482"/>
    </source>
</evidence>
<organism evidence="8 9">
    <name type="scientific">Phytoactinopolyspora mesophila</name>
    <dbReference type="NCBI Taxonomy" id="2650750"/>
    <lineage>
        <taxon>Bacteria</taxon>
        <taxon>Bacillati</taxon>
        <taxon>Actinomycetota</taxon>
        <taxon>Actinomycetes</taxon>
        <taxon>Jiangellales</taxon>
        <taxon>Jiangellaceae</taxon>
        <taxon>Phytoactinopolyspora</taxon>
    </lineage>
</organism>
<keyword evidence="9" id="KW-1185">Reference proteome</keyword>
<evidence type="ECO:0000313" key="9">
    <source>
        <dbReference type="Proteomes" id="UP000460435"/>
    </source>
</evidence>
<evidence type="ECO:0000256" key="3">
    <source>
        <dbReference type="ARBA" id="ARBA00022692"/>
    </source>
</evidence>
<dbReference type="AlphaFoldDB" id="A0A7K3M147"/>
<comment type="subcellular location">
    <subcellularLocation>
        <location evidence="1">Cell membrane</location>
        <topology evidence="1">Multi-pass membrane protein</topology>
    </subcellularLocation>
</comment>
<accession>A0A7K3M147</accession>
<evidence type="ECO:0000256" key="4">
    <source>
        <dbReference type="ARBA" id="ARBA00022989"/>
    </source>
</evidence>
<keyword evidence="3 6" id="KW-0812">Transmembrane</keyword>
<dbReference type="EMBL" id="WLZY01000002">
    <property type="protein sequence ID" value="NDL57025.1"/>
    <property type="molecule type" value="Genomic_DNA"/>
</dbReference>
<dbReference type="RefSeq" id="WP_162449713.1">
    <property type="nucleotide sequence ID" value="NZ_WLZY01000002.1"/>
</dbReference>
<feature type="domain" description="Type II secretion system protein GspF" evidence="7">
    <location>
        <begin position="112"/>
        <end position="238"/>
    </location>
</feature>
<dbReference type="GO" id="GO:0005886">
    <property type="term" value="C:plasma membrane"/>
    <property type="evidence" value="ECO:0007669"/>
    <property type="project" value="UniProtKB-SubCell"/>
</dbReference>
<dbReference type="Proteomes" id="UP000460435">
    <property type="component" value="Unassembled WGS sequence"/>
</dbReference>
<dbReference type="PANTHER" id="PTHR35007">
    <property type="entry name" value="INTEGRAL MEMBRANE PROTEIN-RELATED"/>
    <property type="match status" value="1"/>
</dbReference>
<reference evidence="8 9" key="1">
    <citation type="submission" date="2019-11" db="EMBL/GenBank/DDBJ databases">
        <authorList>
            <person name="Li X.-J."/>
            <person name="Feng X.-M."/>
        </authorList>
    </citation>
    <scope>NUCLEOTIDE SEQUENCE [LARGE SCALE GENOMIC DNA]</scope>
    <source>
        <strain evidence="8 9">XMNu-373</strain>
    </source>
</reference>
<gene>
    <name evidence="8" type="ORF">F7O44_08070</name>
</gene>
<dbReference type="Pfam" id="PF00482">
    <property type="entry name" value="T2SSF"/>
    <property type="match status" value="1"/>
</dbReference>
<dbReference type="InterPro" id="IPR018076">
    <property type="entry name" value="T2SS_GspF_dom"/>
</dbReference>
<evidence type="ECO:0000256" key="6">
    <source>
        <dbReference type="SAM" id="Phobius"/>
    </source>
</evidence>
<proteinExistence type="predicted"/>
<name>A0A7K3M147_9ACTN</name>
<dbReference type="InterPro" id="IPR042094">
    <property type="entry name" value="T2SS_GspF_sf"/>
</dbReference>
<dbReference type="Gene3D" id="1.20.81.30">
    <property type="entry name" value="Type II secretion system (T2SS), domain F"/>
    <property type="match status" value="1"/>
</dbReference>
<keyword evidence="2" id="KW-1003">Cell membrane</keyword>
<sequence>MNPPVAALLAVTTLGGLWLIVAGLIPVPESDVARGRDRLNRRLRAVRGQTPAQRRRRALLGAGCGAGVLIWLLTGWLLAVPAVPAAIVGLPVLLQTSADKQEIARLEAMSAWTRDLAGVIGAGIGIEQAIRTSLATVPPPIRAEVGRLVARIQARWETPDALRAWADDIDDATGDLIASALVLGAQRRGAQLAKVLTGLADTVADDVRMRRNVAAEQAKPRANARVITLITVCGLAFLFVTPYSEPYGTTLGQAVLAVYLSLYVGCLMWLRSITRSPRQTRILDLEVRQTVGGGLS</sequence>
<keyword evidence="5 6" id="KW-0472">Membrane</keyword>
<evidence type="ECO:0000256" key="5">
    <source>
        <dbReference type="ARBA" id="ARBA00023136"/>
    </source>
</evidence>
<evidence type="ECO:0000256" key="1">
    <source>
        <dbReference type="ARBA" id="ARBA00004651"/>
    </source>
</evidence>
<evidence type="ECO:0000313" key="8">
    <source>
        <dbReference type="EMBL" id="NDL57025.1"/>
    </source>
</evidence>
<evidence type="ECO:0000256" key="2">
    <source>
        <dbReference type="ARBA" id="ARBA00022475"/>
    </source>
</evidence>
<feature type="transmembrane region" description="Helical" evidence="6">
    <location>
        <begin position="226"/>
        <end position="244"/>
    </location>
</feature>
<feature type="transmembrane region" description="Helical" evidence="6">
    <location>
        <begin position="6"/>
        <end position="27"/>
    </location>
</feature>
<dbReference type="PANTHER" id="PTHR35007:SF3">
    <property type="entry name" value="POSSIBLE CONSERVED ALANINE RICH MEMBRANE PROTEIN"/>
    <property type="match status" value="1"/>
</dbReference>